<dbReference type="EMBL" id="FLUO01000002">
    <property type="protein sequence ID" value="SBW11550.1"/>
    <property type="molecule type" value="Genomic_DNA"/>
</dbReference>
<keyword evidence="10" id="KW-0418">Kinase</keyword>
<dbReference type="Gene3D" id="3.40.50.2300">
    <property type="match status" value="1"/>
</dbReference>
<dbReference type="EC" id="2.7.13.3" evidence="2"/>
<feature type="modified residue" description="4-aspartylphosphate" evidence="4">
    <location>
        <position position="681"/>
    </location>
</feature>
<evidence type="ECO:0000259" key="9">
    <source>
        <dbReference type="PROSITE" id="PS50113"/>
    </source>
</evidence>
<evidence type="ECO:0000313" key="10">
    <source>
        <dbReference type="EMBL" id="SBW11550.1"/>
    </source>
</evidence>
<dbReference type="SUPFAM" id="SSF55874">
    <property type="entry name" value="ATPase domain of HSP90 chaperone/DNA topoisomerase II/histidine kinase"/>
    <property type="match status" value="1"/>
</dbReference>
<dbReference type="SUPFAM" id="SSF55785">
    <property type="entry name" value="PYP-like sensor domain (PAS domain)"/>
    <property type="match status" value="2"/>
</dbReference>
<keyword evidence="3 4" id="KW-0597">Phosphoprotein</keyword>
<evidence type="ECO:0000256" key="5">
    <source>
        <dbReference type="SAM" id="MobiDB-lite"/>
    </source>
</evidence>
<name>A0A212KIM7_9PROT</name>
<accession>A0A212KIM7</accession>
<dbReference type="PROSITE" id="PS50110">
    <property type="entry name" value="RESPONSE_REGULATORY"/>
    <property type="match status" value="1"/>
</dbReference>
<gene>
    <name evidence="10" type="ORF">KL86APRO_20228</name>
</gene>
<dbReference type="Pfam" id="PF00512">
    <property type="entry name" value="HisKA"/>
    <property type="match status" value="1"/>
</dbReference>
<dbReference type="CDD" id="cd00082">
    <property type="entry name" value="HisKA"/>
    <property type="match status" value="1"/>
</dbReference>
<dbReference type="InterPro" id="IPR036890">
    <property type="entry name" value="HATPase_C_sf"/>
</dbReference>
<evidence type="ECO:0000259" key="8">
    <source>
        <dbReference type="PROSITE" id="PS50112"/>
    </source>
</evidence>
<dbReference type="PRINTS" id="PR00344">
    <property type="entry name" value="BCTRLSENSOR"/>
</dbReference>
<dbReference type="InterPro" id="IPR035965">
    <property type="entry name" value="PAS-like_dom_sf"/>
</dbReference>
<evidence type="ECO:0000256" key="1">
    <source>
        <dbReference type="ARBA" id="ARBA00000085"/>
    </source>
</evidence>
<feature type="region of interest" description="Disordered" evidence="5">
    <location>
        <begin position="603"/>
        <end position="628"/>
    </location>
</feature>
<dbReference type="InterPro" id="IPR036097">
    <property type="entry name" value="HisK_dim/P_sf"/>
</dbReference>
<dbReference type="InterPro" id="IPR001789">
    <property type="entry name" value="Sig_transdc_resp-reg_receiver"/>
</dbReference>
<dbReference type="CDD" id="cd00156">
    <property type="entry name" value="REC"/>
    <property type="match status" value="1"/>
</dbReference>
<dbReference type="InterPro" id="IPR004358">
    <property type="entry name" value="Sig_transdc_His_kin-like_C"/>
</dbReference>
<proteinExistence type="predicted"/>
<dbReference type="SMART" id="SM00387">
    <property type="entry name" value="HATPase_c"/>
    <property type="match status" value="1"/>
</dbReference>
<keyword evidence="10" id="KW-0808">Transferase</keyword>
<feature type="domain" description="PAS" evidence="8">
    <location>
        <begin position="129"/>
        <end position="188"/>
    </location>
</feature>
<dbReference type="SUPFAM" id="SSF47384">
    <property type="entry name" value="Homodimeric domain of signal transducing histidine kinase"/>
    <property type="match status" value="1"/>
</dbReference>
<dbReference type="InterPro" id="IPR003661">
    <property type="entry name" value="HisK_dim/P_dom"/>
</dbReference>
<dbReference type="InterPro" id="IPR005467">
    <property type="entry name" value="His_kinase_dom"/>
</dbReference>
<dbReference type="PROSITE" id="PS50109">
    <property type="entry name" value="HIS_KIN"/>
    <property type="match status" value="1"/>
</dbReference>
<dbReference type="Gene3D" id="3.30.565.10">
    <property type="entry name" value="Histidine kinase-like ATPase, C-terminal domain"/>
    <property type="match status" value="1"/>
</dbReference>
<feature type="domain" description="Response regulatory" evidence="7">
    <location>
        <begin position="632"/>
        <end position="747"/>
    </location>
</feature>
<feature type="domain" description="PAC" evidence="9">
    <location>
        <begin position="198"/>
        <end position="250"/>
    </location>
</feature>
<evidence type="ECO:0000259" key="7">
    <source>
        <dbReference type="PROSITE" id="PS50110"/>
    </source>
</evidence>
<feature type="compositionally biased region" description="Pro residues" evidence="5">
    <location>
        <begin position="609"/>
        <end position="622"/>
    </location>
</feature>
<dbReference type="InterPro" id="IPR000700">
    <property type="entry name" value="PAS-assoc_C"/>
</dbReference>
<dbReference type="SMART" id="SM00448">
    <property type="entry name" value="REC"/>
    <property type="match status" value="1"/>
</dbReference>
<dbReference type="Gene3D" id="3.30.450.20">
    <property type="entry name" value="PAS domain"/>
    <property type="match status" value="2"/>
</dbReference>
<feature type="domain" description="PAS" evidence="8">
    <location>
        <begin position="251"/>
        <end position="287"/>
    </location>
</feature>
<dbReference type="Pfam" id="PF08448">
    <property type="entry name" value="PAS_4"/>
    <property type="match status" value="2"/>
</dbReference>
<evidence type="ECO:0000256" key="2">
    <source>
        <dbReference type="ARBA" id="ARBA00012438"/>
    </source>
</evidence>
<dbReference type="PANTHER" id="PTHR43065:SF42">
    <property type="entry name" value="TWO-COMPONENT SENSOR PPRA"/>
    <property type="match status" value="1"/>
</dbReference>
<evidence type="ECO:0000256" key="3">
    <source>
        <dbReference type="ARBA" id="ARBA00022553"/>
    </source>
</evidence>
<dbReference type="SMART" id="SM00388">
    <property type="entry name" value="HisKA"/>
    <property type="match status" value="1"/>
</dbReference>
<dbReference type="PROSITE" id="PS50113">
    <property type="entry name" value="PAC"/>
    <property type="match status" value="1"/>
</dbReference>
<dbReference type="Pfam" id="PF02518">
    <property type="entry name" value="HATPase_c"/>
    <property type="match status" value="1"/>
</dbReference>
<dbReference type="SMART" id="SM00091">
    <property type="entry name" value="PAS"/>
    <property type="match status" value="3"/>
</dbReference>
<dbReference type="InterPro" id="IPR003594">
    <property type="entry name" value="HATPase_dom"/>
</dbReference>
<sequence length="747" mass="79892">MHQTEDPSLAALADAFVAFREGVLVLDADDAILAFNPAFEQAWDLLGVPLVRSLTFAENLEAAAALGRAAAEAWLAHRRTAGGDASFLVPMPGGVVFRVAEYVTAGGRRQVNCRDVTAERQQELALVEKEYRYRLLVETITEGVIVLDRDRRVVFANPRFVSWYGGSDMALLGRALADLVRPDGRAALAPLFGAAVPPPVEAALTCPDGQERFVLISATPLKGASGVRSGHFAIITDVTELRRAAERLRQSEARFRGIIENTPFGILTLDTEGRVRTVNPAFLAITGADDAAFAGADPADWLPDARPTLAELMSRDAGAATGESRLRRAADLGHARLVLSRMEGAADAWLLIVEDVTEARQMEETLRHTAKLALLGEMSASLAHEISQPLNVIRLAAESALLSLDDGDAAAIRAKFETIGAQSDRLRETIDYMQAFSRRDAGARKSFDTAAAVGAAVALMTPQCSSLGIAIGFDPPAEPLAVIGHQRQLEQVLVNLLRNAVDAIVERRTLDRERPGRIDVGLGTATGRDRRAWVEVAVADTGTGVRDADLPHLFEPFFTRKTEGLGTGLGLSISLGLITAMGGRIEAENRPEGGCRFRILLPPADRPPEPAAPPAPLAPPPAAATGEMPPMTILVADDEPLATQEIQAFLERGGHRVFTAASGRAARQALETEHVDILVTDLSMPDGDGFQLIAETSAEYPHVAIVVVTGQPLRDREALAELESGVDAVLRKPVSLRELAATLRGLA</sequence>
<dbReference type="Gene3D" id="1.10.287.130">
    <property type="match status" value="1"/>
</dbReference>
<dbReference type="PANTHER" id="PTHR43065">
    <property type="entry name" value="SENSOR HISTIDINE KINASE"/>
    <property type="match status" value="1"/>
</dbReference>
<dbReference type="PROSITE" id="PS50112">
    <property type="entry name" value="PAS"/>
    <property type="match status" value="2"/>
</dbReference>
<dbReference type="GO" id="GO:0000155">
    <property type="term" value="F:phosphorelay sensor kinase activity"/>
    <property type="evidence" value="ECO:0007669"/>
    <property type="project" value="InterPro"/>
</dbReference>
<dbReference type="CDD" id="cd00130">
    <property type="entry name" value="PAS"/>
    <property type="match status" value="1"/>
</dbReference>
<feature type="domain" description="Histidine kinase" evidence="6">
    <location>
        <begin position="381"/>
        <end position="605"/>
    </location>
</feature>
<reference evidence="10" key="1">
    <citation type="submission" date="2016-04" db="EMBL/GenBank/DDBJ databases">
        <authorList>
            <person name="Evans L.H."/>
            <person name="Alamgir A."/>
            <person name="Owens N."/>
            <person name="Weber N.D."/>
            <person name="Virtaneva K."/>
            <person name="Barbian K."/>
            <person name="Babar A."/>
            <person name="Rosenke K."/>
        </authorList>
    </citation>
    <scope>NUCLEOTIDE SEQUENCE</scope>
    <source>
        <strain evidence="10">86</strain>
    </source>
</reference>
<dbReference type="InterPro" id="IPR013656">
    <property type="entry name" value="PAS_4"/>
</dbReference>
<dbReference type="InterPro" id="IPR000014">
    <property type="entry name" value="PAS"/>
</dbReference>
<evidence type="ECO:0000256" key="4">
    <source>
        <dbReference type="PROSITE-ProRule" id="PRU00169"/>
    </source>
</evidence>
<evidence type="ECO:0000259" key="6">
    <source>
        <dbReference type="PROSITE" id="PS50109"/>
    </source>
</evidence>
<dbReference type="InterPro" id="IPR011006">
    <property type="entry name" value="CheY-like_superfamily"/>
</dbReference>
<organism evidence="10">
    <name type="scientific">uncultured Alphaproteobacteria bacterium</name>
    <dbReference type="NCBI Taxonomy" id="91750"/>
    <lineage>
        <taxon>Bacteria</taxon>
        <taxon>Pseudomonadati</taxon>
        <taxon>Pseudomonadota</taxon>
        <taxon>Alphaproteobacteria</taxon>
        <taxon>environmental samples</taxon>
    </lineage>
</organism>
<dbReference type="AlphaFoldDB" id="A0A212KIM7"/>
<dbReference type="SUPFAM" id="SSF52172">
    <property type="entry name" value="CheY-like"/>
    <property type="match status" value="1"/>
</dbReference>
<dbReference type="NCBIfam" id="TIGR00229">
    <property type="entry name" value="sensory_box"/>
    <property type="match status" value="2"/>
</dbReference>
<dbReference type="Pfam" id="PF00072">
    <property type="entry name" value="Response_reg"/>
    <property type="match status" value="1"/>
</dbReference>
<comment type="catalytic activity">
    <reaction evidence="1">
        <text>ATP + protein L-histidine = ADP + protein N-phospho-L-histidine.</text>
        <dbReference type="EC" id="2.7.13.3"/>
    </reaction>
</comment>
<protein>
    <recommendedName>
        <fullName evidence="2">histidine kinase</fullName>
        <ecNumber evidence="2">2.7.13.3</ecNumber>
    </recommendedName>
</protein>